<dbReference type="PANTHER" id="PTHR30483">
    <property type="entry name" value="LEUCINE-SPECIFIC-BINDING PROTEIN"/>
    <property type="match status" value="1"/>
</dbReference>
<evidence type="ECO:0000313" key="4">
    <source>
        <dbReference type="EMBL" id="RUO22279.1"/>
    </source>
</evidence>
<comment type="caution">
    <text evidence="4">The sequence shown here is derived from an EMBL/GenBank/DDBJ whole genome shotgun (WGS) entry which is preliminary data.</text>
</comment>
<name>A0A432VZT7_9GAMM</name>
<keyword evidence="2" id="KW-0732">Signal</keyword>
<evidence type="ECO:0000256" key="1">
    <source>
        <dbReference type="ARBA" id="ARBA00010062"/>
    </source>
</evidence>
<dbReference type="AlphaFoldDB" id="A0A432VZT7"/>
<feature type="domain" description="Leucine-binding protein" evidence="3">
    <location>
        <begin position="39"/>
        <end position="377"/>
    </location>
</feature>
<dbReference type="Proteomes" id="UP000288395">
    <property type="component" value="Unassembled WGS sequence"/>
</dbReference>
<sequence length="402" mass="44029">MTHTISSSARYLIFRKLQWLCLSCCIIAITGCSDRMPSPIRIGATMSATGAYATQGIAAQNGYLLCEQHVNAEGGVLGREIEFVIYDDESNSQRARELYTQLIVEDDVEAIMGPYGSTLTEAVAPITERYRMVHISPLAATSSIWEQGRHHLFMVLPPAEQFLLGLIDLAEEQGFNRIAVLQEDALFPRAAGAGAIAEVKKRGMEVALERTYNTGTEDFSDFLLELAAANVEVLAMAASTLDDFVKVRQQLDRLGIELKLFGNSGAVSQYHDALGESAEGDLGLSAWEPSLPNPGVDAFVQDYQARFQTQPSFHAAGGYGACQLLITAIERAGTLHSDALRQELLAMDHTTVFSRFKVDQRGYQTANQGAFIQWQNGEKVVVWPKSLATAELKLKPTSTEDN</sequence>
<proteinExistence type="inferred from homology"/>
<keyword evidence="5" id="KW-1185">Reference proteome</keyword>
<evidence type="ECO:0000313" key="5">
    <source>
        <dbReference type="Proteomes" id="UP000288395"/>
    </source>
</evidence>
<dbReference type="EMBL" id="PIPJ01000002">
    <property type="protein sequence ID" value="RUO22279.1"/>
    <property type="molecule type" value="Genomic_DNA"/>
</dbReference>
<dbReference type="SUPFAM" id="SSF53822">
    <property type="entry name" value="Periplasmic binding protein-like I"/>
    <property type="match status" value="1"/>
</dbReference>
<accession>A0A432VZT7</accession>
<dbReference type="OrthoDB" id="9147078at2"/>
<comment type="similarity">
    <text evidence="1">Belongs to the leucine-binding protein family.</text>
</comment>
<dbReference type="Pfam" id="PF13458">
    <property type="entry name" value="Peripla_BP_6"/>
    <property type="match status" value="1"/>
</dbReference>
<dbReference type="PANTHER" id="PTHR30483:SF37">
    <property type="entry name" value="ABC TRANSPORTER SUBSTRATE-BINDING PROTEIN"/>
    <property type="match status" value="1"/>
</dbReference>
<evidence type="ECO:0000256" key="2">
    <source>
        <dbReference type="ARBA" id="ARBA00022729"/>
    </source>
</evidence>
<organism evidence="4 5">
    <name type="scientific">Aliidiomarina iranensis</name>
    <dbReference type="NCBI Taxonomy" id="1434071"/>
    <lineage>
        <taxon>Bacteria</taxon>
        <taxon>Pseudomonadati</taxon>
        <taxon>Pseudomonadota</taxon>
        <taxon>Gammaproteobacteria</taxon>
        <taxon>Alteromonadales</taxon>
        <taxon>Idiomarinaceae</taxon>
        <taxon>Aliidiomarina</taxon>
    </lineage>
</organism>
<reference evidence="5" key="1">
    <citation type="journal article" date="2018" name="Front. Microbiol.">
        <title>Genome-Based Analysis Reveals the Taxonomy and Diversity of the Family Idiomarinaceae.</title>
        <authorList>
            <person name="Liu Y."/>
            <person name="Lai Q."/>
            <person name="Shao Z."/>
        </authorList>
    </citation>
    <scope>NUCLEOTIDE SEQUENCE [LARGE SCALE GENOMIC DNA]</scope>
    <source>
        <strain evidence="5">GBPy7</strain>
    </source>
</reference>
<dbReference type="InterPro" id="IPR028082">
    <property type="entry name" value="Peripla_BP_I"/>
</dbReference>
<gene>
    <name evidence="4" type="ORF">CWE08_03575</name>
</gene>
<evidence type="ECO:0000259" key="3">
    <source>
        <dbReference type="Pfam" id="PF13458"/>
    </source>
</evidence>
<dbReference type="CDD" id="cd06338">
    <property type="entry name" value="PBP1_ABC_ligand_binding-like"/>
    <property type="match status" value="1"/>
</dbReference>
<dbReference type="InterPro" id="IPR028081">
    <property type="entry name" value="Leu-bd"/>
</dbReference>
<dbReference type="InterPro" id="IPR051010">
    <property type="entry name" value="BCAA_transport"/>
</dbReference>
<protein>
    <recommendedName>
        <fullName evidence="3">Leucine-binding protein domain-containing protein</fullName>
    </recommendedName>
</protein>
<dbReference type="Gene3D" id="3.40.50.2300">
    <property type="match status" value="2"/>
</dbReference>